<dbReference type="Proteomes" id="UP000271162">
    <property type="component" value="Unassembled WGS sequence"/>
</dbReference>
<dbReference type="EMBL" id="UYSL01021661">
    <property type="protein sequence ID" value="VDL78851.1"/>
    <property type="molecule type" value="Genomic_DNA"/>
</dbReference>
<feature type="region of interest" description="Disordered" evidence="2">
    <location>
        <begin position="181"/>
        <end position="401"/>
    </location>
</feature>
<protein>
    <submittedName>
        <fullName evidence="5">Col_cuticle_N domain-containing protein</fullName>
    </submittedName>
</protein>
<dbReference type="AlphaFoldDB" id="A0A0N4YEV5"/>
<evidence type="ECO:0000256" key="1">
    <source>
        <dbReference type="ARBA" id="ARBA00022737"/>
    </source>
</evidence>
<name>A0A0N4YEV5_NIPBR</name>
<feature type="region of interest" description="Disordered" evidence="2">
    <location>
        <begin position="80"/>
        <end position="112"/>
    </location>
</feature>
<keyword evidence="1" id="KW-0677">Repeat</keyword>
<dbReference type="PANTHER" id="PTHR24637:SF377">
    <property type="entry name" value="COLLAGEN TYPE IX ALPHA 1 CHAIN"/>
    <property type="match status" value="1"/>
</dbReference>
<evidence type="ECO:0000313" key="4">
    <source>
        <dbReference type="Proteomes" id="UP000271162"/>
    </source>
</evidence>
<feature type="compositionally biased region" description="Pro residues" evidence="2">
    <location>
        <begin position="218"/>
        <end position="227"/>
    </location>
</feature>
<sequence length="401" mass="41283">MSSSKTTLTVAVVAAAVGVLCCLVCATYIFSDLNDFYDEELSSEAWNAVTELTVPEKPVSKSDPFLPAIMRFKRKVHKLRRNRNKKHRKKNNLRGKPHARVGSVTNGNHGGYDVPVDSGVDSGTTEQCQCAAQQKRCPSGPPGLPGPRGKHGFNGKPGIPGTPAVGGGDFYEGGAQGGCIKCPHGPPGPRGFDGPPGNPGPPGSGGYAGEIDQHPGYFGPPGPPGDPGPMGLPGSPGRDGTPGLDGTGGYVGRPGPGPPGPPGPSGPPGMPGIDAVRGQDGMPGSPGLPGLRGTPGEPGMPGTPGVEGGHGPDAVYCQCPPRSAKHKKSLNKKRSKHAGQRRRKQRKISTVIDGEVKSAVILGEVKRDKIDEKTPLTSDDQQDDGDSDENGTAATENVEEN</sequence>
<dbReference type="STRING" id="27835.A0A0N4YEV5"/>
<feature type="compositionally biased region" description="Basic residues" evidence="2">
    <location>
        <begin position="323"/>
        <end position="347"/>
    </location>
</feature>
<feature type="region of interest" description="Disordered" evidence="2">
    <location>
        <begin position="134"/>
        <end position="157"/>
    </location>
</feature>
<feature type="compositionally biased region" description="Pro residues" evidence="2">
    <location>
        <begin position="255"/>
        <end position="270"/>
    </location>
</feature>
<keyword evidence="4" id="KW-1185">Reference proteome</keyword>
<feature type="compositionally biased region" description="Acidic residues" evidence="2">
    <location>
        <begin position="380"/>
        <end position="389"/>
    </location>
</feature>
<dbReference type="WBParaSite" id="NBR_0001525601-mRNA-1">
    <property type="protein sequence ID" value="NBR_0001525601-mRNA-1"/>
    <property type="gene ID" value="NBR_0001525601"/>
</dbReference>
<dbReference type="PANTHER" id="PTHR24637">
    <property type="entry name" value="COLLAGEN"/>
    <property type="match status" value="1"/>
</dbReference>
<reference evidence="5" key="1">
    <citation type="submission" date="2017-02" db="UniProtKB">
        <authorList>
            <consortium name="WormBaseParasite"/>
        </authorList>
    </citation>
    <scope>IDENTIFICATION</scope>
</reference>
<evidence type="ECO:0000313" key="3">
    <source>
        <dbReference type="EMBL" id="VDL78851.1"/>
    </source>
</evidence>
<accession>A0A0N4YEV5</accession>
<evidence type="ECO:0000256" key="2">
    <source>
        <dbReference type="SAM" id="MobiDB-lite"/>
    </source>
</evidence>
<organism evidence="5">
    <name type="scientific">Nippostrongylus brasiliensis</name>
    <name type="common">Rat hookworm</name>
    <dbReference type="NCBI Taxonomy" id="27835"/>
    <lineage>
        <taxon>Eukaryota</taxon>
        <taxon>Metazoa</taxon>
        <taxon>Ecdysozoa</taxon>
        <taxon>Nematoda</taxon>
        <taxon>Chromadorea</taxon>
        <taxon>Rhabditida</taxon>
        <taxon>Rhabditina</taxon>
        <taxon>Rhabditomorpha</taxon>
        <taxon>Strongyloidea</taxon>
        <taxon>Heligmosomidae</taxon>
        <taxon>Nippostrongylus</taxon>
    </lineage>
</organism>
<feature type="compositionally biased region" description="Gly residues" evidence="2">
    <location>
        <begin position="243"/>
        <end position="254"/>
    </location>
</feature>
<dbReference type="InterPro" id="IPR008160">
    <property type="entry name" value="Collagen"/>
</dbReference>
<gene>
    <name evidence="3" type="ORF">NBR_LOCUS15257</name>
</gene>
<dbReference type="Pfam" id="PF01391">
    <property type="entry name" value="Collagen"/>
    <property type="match status" value="1"/>
</dbReference>
<proteinExistence type="predicted"/>
<evidence type="ECO:0000313" key="5">
    <source>
        <dbReference type="WBParaSite" id="NBR_0001525601-mRNA-1"/>
    </source>
</evidence>
<reference evidence="3 4" key="2">
    <citation type="submission" date="2018-11" db="EMBL/GenBank/DDBJ databases">
        <authorList>
            <consortium name="Pathogen Informatics"/>
        </authorList>
    </citation>
    <scope>NUCLEOTIDE SEQUENCE [LARGE SCALE GENOMIC DNA]</scope>
</reference>
<dbReference type="OMA" id="RRPAHIW"/>
<feature type="compositionally biased region" description="Basic residues" evidence="2">
    <location>
        <begin position="80"/>
        <end position="99"/>
    </location>
</feature>
<feature type="compositionally biased region" description="Basic and acidic residues" evidence="2">
    <location>
        <begin position="364"/>
        <end position="374"/>
    </location>
</feature>